<dbReference type="RefSeq" id="WP_097149431.1">
    <property type="nucleotide sequence ID" value="NZ_OBQC01000006.1"/>
</dbReference>
<evidence type="ECO:0000313" key="1">
    <source>
        <dbReference type="EMBL" id="SOC39613.1"/>
    </source>
</evidence>
<gene>
    <name evidence="1" type="ORF">SAMN05877842_10628</name>
</gene>
<reference evidence="2" key="1">
    <citation type="submission" date="2017-08" db="EMBL/GenBank/DDBJ databases">
        <authorList>
            <person name="Varghese N."/>
            <person name="Submissions S."/>
        </authorList>
    </citation>
    <scope>NUCLEOTIDE SEQUENCE [LARGE SCALE GENOMIC DNA]</scope>
    <source>
        <strain evidence="2">JC23</strain>
    </source>
</reference>
<dbReference type="AlphaFoldDB" id="A0A285UCZ6"/>
<dbReference type="OrthoDB" id="292377at2"/>
<organism evidence="1 2">
    <name type="scientific">Ureibacillus acetophenoni</name>
    <dbReference type="NCBI Taxonomy" id="614649"/>
    <lineage>
        <taxon>Bacteria</taxon>
        <taxon>Bacillati</taxon>
        <taxon>Bacillota</taxon>
        <taxon>Bacilli</taxon>
        <taxon>Bacillales</taxon>
        <taxon>Caryophanaceae</taxon>
        <taxon>Ureibacillus</taxon>
    </lineage>
</organism>
<accession>A0A285UCZ6</accession>
<dbReference type="Proteomes" id="UP000219252">
    <property type="component" value="Unassembled WGS sequence"/>
</dbReference>
<proteinExistence type="predicted"/>
<dbReference type="EMBL" id="OBQC01000006">
    <property type="protein sequence ID" value="SOC39613.1"/>
    <property type="molecule type" value="Genomic_DNA"/>
</dbReference>
<name>A0A285UCZ6_9BACL</name>
<protein>
    <submittedName>
        <fullName evidence="1">Uncharacterized protein</fullName>
    </submittedName>
</protein>
<sequence>MKISSLLNDINKFEERKYVSQRREMAKAYKKSSTFIEASKNPVTNLLNELLKSEKDLAKQLHNPVYDELKQAELEIASASGNDEIEPNRIHQLKDNHLNLISTELNKFVLFEESKIESEQQFASRTNVNNNFIKNKFQRAITTYSYQMKFAKTGFIQQQSQYNITA</sequence>
<evidence type="ECO:0000313" key="2">
    <source>
        <dbReference type="Proteomes" id="UP000219252"/>
    </source>
</evidence>
<keyword evidence="2" id="KW-1185">Reference proteome</keyword>